<evidence type="ECO:0000313" key="7">
    <source>
        <dbReference type="Proteomes" id="UP000199321"/>
    </source>
</evidence>
<dbReference type="Pfam" id="PF00072">
    <property type="entry name" value="Response_reg"/>
    <property type="match status" value="1"/>
</dbReference>
<evidence type="ECO:0000256" key="3">
    <source>
        <dbReference type="PROSITE-ProRule" id="PRU00169"/>
    </source>
</evidence>
<dbReference type="OrthoDB" id="9797341at2"/>
<dbReference type="RefSeq" id="WP_093143882.1">
    <property type="nucleotide sequence ID" value="NZ_BMWO01000012.1"/>
</dbReference>
<proteinExistence type="predicted"/>
<evidence type="ECO:0000259" key="5">
    <source>
        <dbReference type="PROSITE" id="PS50110"/>
    </source>
</evidence>
<dbReference type="InterPro" id="IPR058245">
    <property type="entry name" value="NreC/VraR/RcsB-like_REC"/>
</dbReference>
<name>A0A1G7FWI8_9FLAO</name>
<feature type="modified residue" description="4-aspartylphosphate" evidence="3">
    <location>
        <position position="58"/>
    </location>
</feature>
<dbReference type="PROSITE" id="PS50110">
    <property type="entry name" value="RESPONSE_REGULATORY"/>
    <property type="match status" value="1"/>
</dbReference>
<protein>
    <submittedName>
        <fullName evidence="6">DNA-binding response regulator, NarL/FixJ family, contains REC and HTH domains</fullName>
    </submittedName>
</protein>
<dbReference type="CDD" id="cd06170">
    <property type="entry name" value="LuxR_C_like"/>
    <property type="match status" value="1"/>
</dbReference>
<dbReference type="InterPro" id="IPR000792">
    <property type="entry name" value="Tscrpt_reg_LuxR_C"/>
</dbReference>
<dbReference type="Gene3D" id="3.40.50.2300">
    <property type="match status" value="1"/>
</dbReference>
<dbReference type="STRING" id="227084.SAMN05421855_102827"/>
<keyword evidence="2 6" id="KW-0238">DNA-binding</keyword>
<feature type="domain" description="HTH luxR-type" evidence="4">
    <location>
        <begin position="144"/>
        <end position="209"/>
    </location>
</feature>
<dbReference type="SUPFAM" id="SSF52172">
    <property type="entry name" value="CheY-like"/>
    <property type="match status" value="1"/>
</dbReference>
<dbReference type="SMART" id="SM00421">
    <property type="entry name" value="HTH_LUXR"/>
    <property type="match status" value="1"/>
</dbReference>
<evidence type="ECO:0000313" key="6">
    <source>
        <dbReference type="EMBL" id="SDE80284.1"/>
    </source>
</evidence>
<dbReference type="Proteomes" id="UP000199321">
    <property type="component" value="Unassembled WGS sequence"/>
</dbReference>
<keyword evidence="1 3" id="KW-0597">Phosphoprotein</keyword>
<reference evidence="6 7" key="1">
    <citation type="submission" date="2016-10" db="EMBL/GenBank/DDBJ databases">
        <authorList>
            <person name="de Groot N.N."/>
        </authorList>
    </citation>
    <scope>NUCLEOTIDE SEQUENCE [LARGE SCALE GENOMIC DNA]</scope>
    <source>
        <strain evidence="6 7">DSM 16195</strain>
    </source>
</reference>
<dbReference type="PROSITE" id="PS50043">
    <property type="entry name" value="HTH_LUXR_2"/>
    <property type="match status" value="1"/>
</dbReference>
<dbReference type="GO" id="GO:0006355">
    <property type="term" value="P:regulation of DNA-templated transcription"/>
    <property type="evidence" value="ECO:0007669"/>
    <property type="project" value="InterPro"/>
</dbReference>
<dbReference type="InterPro" id="IPR001789">
    <property type="entry name" value="Sig_transdc_resp-reg_receiver"/>
</dbReference>
<dbReference type="InterPro" id="IPR039420">
    <property type="entry name" value="WalR-like"/>
</dbReference>
<dbReference type="GO" id="GO:0003677">
    <property type="term" value="F:DNA binding"/>
    <property type="evidence" value="ECO:0007669"/>
    <property type="project" value="UniProtKB-KW"/>
</dbReference>
<dbReference type="EMBL" id="FNBA01000002">
    <property type="protein sequence ID" value="SDE80284.1"/>
    <property type="molecule type" value="Genomic_DNA"/>
</dbReference>
<dbReference type="InterPro" id="IPR016032">
    <property type="entry name" value="Sig_transdc_resp-reg_C-effctor"/>
</dbReference>
<dbReference type="CDD" id="cd17535">
    <property type="entry name" value="REC_NarL-like"/>
    <property type="match status" value="1"/>
</dbReference>
<dbReference type="Pfam" id="PF00196">
    <property type="entry name" value="GerE"/>
    <property type="match status" value="1"/>
</dbReference>
<organism evidence="6 7">
    <name type="scientific">Ulvibacter litoralis</name>
    <dbReference type="NCBI Taxonomy" id="227084"/>
    <lineage>
        <taxon>Bacteria</taxon>
        <taxon>Pseudomonadati</taxon>
        <taxon>Bacteroidota</taxon>
        <taxon>Flavobacteriia</taxon>
        <taxon>Flavobacteriales</taxon>
        <taxon>Flavobacteriaceae</taxon>
        <taxon>Ulvibacter</taxon>
    </lineage>
</organism>
<keyword evidence="7" id="KW-1185">Reference proteome</keyword>
<feature type="domain" description="Response regulatory" evidence="5">
    <location>
        <begin position="5"/>
        <end position="123"/>
    </location>
</feature>
<dbReference type="PANTHER" id="PTHR43214">
    <property type="entry name" value="TWO-COMPONENT RESPONSE REGULATOR"/>
    <property type="match status" value="1"/>
</dbReference>
<dbReference type="InterPro" id="IPR011006">
    <property type="entry name" value="CheY-like_superfamily"/>
</dbReference>
<dbReference type="AlphaFoldDB" id="A0A1G7FWI8"/>
<evidence type="ECO:0000259" key="4">
    <source>
        <dbReference type="PROSITE" id="PS50043"/>
    </source>
</evidence>
<evidence type="ECO:0000256" key="2">
    <source>
        <dbReference type="ARBA" id="ARBA00023125"/>
    </source>
</evidence>
<sequence>MNSIKLAIIEDDATIQESLCEFFGSQSNVTVSMAFYSVEDFLEAVVDLAEMPTILLLDINLPGISGVDGIPLIKKACPDLDIIMLTTFEETDIIFKALTNGACSYIAKRVPLKKIGEAVQIVSEGGSYMSPSIARNLVNYYIPKKTNERLLSDRQMDVVNGIVSGKSYKMIADELFVSLDTVRSHIKNIYKILEINSKAELIRKSFDNQL</sequence>
<dbReference type="SUPFAM" id="SSF46894">
    <property type="entry name" value="C-terminal effector domain of the bipartite response regulators"/>
    <property type="match status" value="1"/>
</dbReference>
<accession>A0A1G7FWI8</accession>
<dbReference type="PRINTS" id="PR00038">
    <property type="entry name" value="HTHLUXR"/>
</dbReference>
<dbReference type="GO" id="GO:0000160">
    <property type="term" value="P:phosphorelay signal transduction system"/>
    <property type="evidence" value="ECO:0007669"/>
    <property type="project" value="InterPro"/>
</dbReference>
<gene>
    <name evidence="6" type="ORF">SAMN05421855_102827</name>
</gene>
<dbReference type="SMART" id="SM00448">
    <property type="entry name" value="REC"/>
    <property type="match status" value="1"/>
</dbReference>
<evidence type="ECO:0000256" key="1">
    <source>
        <dbReference type="ARBA" id="ARBA00022553"/>
    </source>
</evidence>